<dbReference type="GO" id="GO:0006355">
    <property type="term" value="P:regulation of DNA-templated transcription"/>
    <property type="evidence" value="ECO:0007669"/>
    <property type="project" value="InterPro"/>
</dbReference>
<dbReference type="InterPro" id="IPR058245">
    <property type="entry name" value="NreC/VraR/RcsB-like_REC"/>
</dbReference>
<dbReference type="PANTHER" id="PTHR43214:SF42">
    <property type="entry name" value="TRANSCRIPTIONAL REGULATORY PROTEIN DESR"/>
    <property type="match status" value="1"/>
</dbReference>
<evidence type="ECO:0000259" key="5">
    <source>
        <dbReference type="PROSITE" id="PS50110"/>
    </source>
</evidence>
<dbReference type="Pfam" id="PF00072">
    <property type="entry name" value="Response_reg"/>
    <property type="match status" value="1"/>
</dbReference>
<dbReference type="CDD" id="cd06170">
    <property type="entry name" value="LuxR_C_like"/>
    <property type="match status" value="1"/>
</dbReference>
<dbReference type="Proteomes" id="UP000462014">
    <property type="component" value="Unassembled WGS sequence"/>
</dbReference>
<dbReference type="RefSeq" id="WP_157566060.1">
    <property type="nucleotide sequence ID" value="NZ_WPIK01000006.1"/>
</dbReference>
<dbReference type="InterPro" id="IPR000792">
    <property type="entry name" value="Tscrpt_reg_LuxR_C"/>
</dbReference>
<dbReference type="EMBL" id="WPIK01000006">
    <property type="protein sequence ID" value="MVN21603.1"/>
    <property type="molecule type" value="Genomic_DNA"/>
</dbReference>
<name>A0A7K1SWD4_9SPHI</name>
<evidence type="ECO:0000256" key="1">
    <source>
        <dbReference type="ARBA" id="ARBA00022553"/>
    </source>
</evidence>
<feature type="modified residue" description="4-aspartylphosphate" evidence="3">
    <location>
        <position position="57"/>
    </location>
</feature>
<dbReference type="GO" id="GO:0000160">
    <property type="term" value="P:phosphorelay signal transduction system"/>
    <property type="evidence" value="ECO:0007669"/>
    <property type="project" value="InterPro"/>
</dbReference>
<organism evidence="6 7">
    <name type="scientific">Mucilaginibacter arboris</name>
    <dbReference type="NCBI Taxonomy" id="2682090"/>
    <lineage>
        <taxon>Bacteria</taxon>
        <taxon>Pseudomonadati</taxon>
        <taxon>Bacteroidota</taxon>
        <taxon>Sphingobacteriia</taxon>
        <taxon>Sphingobacteriales</taxon>
        <taxon>Sphingobacteriaceae</taxon>
        <taxon>Mucilaginibacter</taxon>
    </lineage>
</organism>
<evidence type="ECO:0000256" key="2">
    <source>
        <dbReference type="ARBA" id="ARBA00023125"/>
    </source>
</evidence>
<dbReference type="SMART" id="SM00448">
    <property type="entry name" value="REC"/>
    <property type="match status" value="1"/>
</dbReference>
<reference evidence="6 7" key="1">
    <citation type="submission" date="2019-12" db="EMBL/GenBank/DDBJ databases">
        <title>Mucilaginibacter sp. HMF7410 genome sequencing and assembly.</title>
        <authorList>
            <person name="Kang H."/>
            <person name="Cha I."/>
            <person name="Kim H."/>
            <person name="Joh K."/>
        </authorList>
    </citation>
    <scope>NUCLEOTIDE SEQUENCE [LARGE SCALE GENOMIC DNA]</scope>
    <source>
        <strain evidence="6 7">HMF7410</strain>
    </source>
</reference>
<evidence type="ECO:0000313" key="7">
    <source>
        <dbReference type="Proteomes" id="UP000462014"/>
    </source>
</evidence>
<evidence type="ECO:0000313" key="6">
    <source>
        <dbReference type="EMBL" id="MVN21603.1"/>
    </source>
</evidence>
<dbReference type="CDD" id="cd17535">
    <property type="entry name" value="REC_NarL-like"/>
    <property type="match status" value="1"/>
</dbReference>
<gene>
    <name evidence="6" type="ORF">GO621_08635</name>
</gene>
<dbReference type="InterPro" id="IPR001789">
    <property type="entry name" value="Sig_transdc_resp-reg_receiver"/>
</dbReference>
<dbReference type="SMART" id="SM00421">
    <property type="entry name" value="HTH_LUXR"/>
    <property type="match status" value="1"/>
</dbReference>
<feature type="domain" description="HTH luxR-type" evidence="4">
    <location>
        <begin position="141"/>
        <end position="206"/>
    </location>
</feature>
<evidence type="ECO:0000256" key="3">
    <source>
        <dbReference type="PROSITE-ProRule" id="PRU00169"/>
    </source>
</evidence>
<dbReference type="SUPFAM" id="SSF52172">
    <property type="entry name" value="CheY-like"/>
    <property type="match status" value="1"/>
</dbReference>
<dbReference type="PROSITE" id="PS50043">
    <property type="entry name" value="HTH_LUXR_2"/>
    <property type="match status" value="1"/>
</dbReference>
<feature type="domain" description="Response regulatory" evidence="5">
    <location>
        <begin position="6"/>
        <end position="122"/>
    </location>
</feature>
<dbReference type="GO" id="GO:0003677">
    <property type="term" value="F:DNA binding"/>
    <property type="evidence" value="ECO:0007669"/>
    <property type="project" value="UniProtKB-KW"/>
</dbReference>
<dbReference type="InterPro" id="IPR016032">
    <property type="entry name" value="Sig_transdc_resp-reg_C-effctor"/>
</dbReference>
<dbReference type="SUPFAM" id="SSF46894">
    <property type="entry name" value="C-terminal effector domain of the bipartite response regulators"/>
    <property type="match status" value="1"/>
</dbReference>
<dbReference type="InterPro" id="IPR039420">
    <property type="entry name" value="WalR-like"/>
</dbReference>
<dbReference type="Gene3D" id="3.40.50.2300">
    <property type="match status" value="1"/>
</dbReference>
<comment type="caution">
    <text evidence="6">The sequence shown here is derived from an EMBL/GenBank/DDBJ whole genome shotgun (WGS) entry which is preliminary data.</text>
</comment>
<proteinExistence type="predicted"/>
<dbReference type="Pfam" id="PF00196">
    <property type="entry name" value="GerE"/>
    <property type="match status" value="1"/>
</dbReference>
<sequence length="213" mass="23192">MPEKTRIVVIEDNTQIREGFAAVLESTETFIITGQYSNCEEAIKNLRDDSPEIVLMDIDLPGMSGIEGTAIIKKLMPATIVIIITVLEESEKVFQSLCAGAGGYIVKNSALEEIVKTINEALAGGAPMSLSIAKMVVSSFKQSNSSPLSERETAVLRGIAEGKTYSKIALDLFVSKETIRSHIKNIYHKLAVNSKAQALKIAGDKKWITGRNY</sequence>
<accession>A0A7K1SWD4</accession>
<dbReference type="AlphaFoldDB" id="A0A7K1SWD4"/>
<protein>
    <submittedName>
        <fullName evidence="6">Response regulator</fullName>
    </submittedName>
</protein>
<keyword evidence="7" id="KW-1185">Reference proteome</keyword>
<keyword evidence="2" id="KW-0238">DNA-binding</keyword>
<dbReference type="PRINTS" id="PR00038">
    <property type="entry name" value="HTHLUXR"/>
</dbReference>
<dbReference type="PROSITE" id="PS00622">
    <property type="entry name" value="HTH_LUXR_1"/>
    <property type="match status" value="1"/>
</dbReference>
<evidence type="ECO:0000259" key="4">
    <source>
        <dbReference type="PROSITE" id="PS50043"/>
    </source>
</evidence>
<keyword evidence="1 3" id="KW-0597">Phosphoprotein</keyword>
<dbReference type="PANTHER" id="PTHR43214">
    <property type="entry name" value="TWO-COMPONENT RESPONSE REGULATOR"/>
    <property type="match status" value="1"/>
</dbReference>
<dbReference type="InterPro" id="IPR011006">
    <property type="entry name" value="CheY-like_superfamily"/>
</dbReference>
<dbReference type="PROSITE" id="PS50110">
    <property type="entry name" value="RESPONSE_REGULATORY"/>
    <property type="match status" value="1"/>
</dbReference>